<feature type="transmembrane region" description="Helical" evidence="7">
    <location>
        <begin position="259"/>
        <end position="285"/>
    </location>
</feature>
<evidence type="ECO:0000256" key="5">
    <source>
        <dbReference type="ARBA" id="ARBA00022989"/>
    </source>
</evidence>
<feature type="transmembrane region" description="Helical" evidence="7">
    <location>
        <begin position="581"/>
        <end position="611"/>
    </location>
</feature>
<keyword evidence="10" id="KW-1185">Reference proteome</keyword>
<feature type="transmembrane region" description="Helical" evidence="7">
    <location>
        <begin position="229"/>
        <end position="247"/>
    </location>
</feature>
<feature type="domain" description="ABC3 transporter permease C-terminal" evidence="8">
    <location>
        <begin position="91"/>
        <end position="192"/>
    </location>
</feature>
<organism evidence="9 10">
    <name type="scientific">Rhodococcus ruber</name>
    <dbReference type="NCBI Taxonomy" id="1830"/>
    <lineage>
        <taxon>Bacteria</taxon>
        <taxon>Bacillati</taxon>
        <taxon>Actinomycetota</taxon>
        <taxon>Actinomycetes</taxon>
        <taxon>Mycobacteriales</taxon>
        <taxon>Nocardiaceae</taxon>
        <taxon>Rhodococcus</taxon>
    </lineage>
</organism>
<keyword evidence="6 7" id="KW-0472">Membrane</keyword>
<evidence type="ECO:0000313" key="9">
    <source>
        <dbReference type="EMBL" id="MCZ4519635.1"/>
    </source>
</evidence>
<evidence type="ECO:0000256" key="6">
    <source>
        <dbReference type="ARBA" id="ARBA00023136"/>
    </source>
</evidence>
<comment type="caution">
    <text evidence="9">The sequence shown here is derived from an EMBL/GenBank/DDBJ whole genome shotgun (WGS) entry which is preliminary data.</text>
</comment>
<dbReference type="Proteomes" id="UP001081071">
    <property type="component" value="Unassembled WGS sequence"/>
</dbReference>
<dbReference type="EMBL" id="JAPWIJ010000005">
    <property type="protein sequence ID" value="MCZ4519635.1"/>
    <property type="molecule type" value="Genomic_DNA"/>
</dbReference>
<dbReference type="Pfam" id="PF02687">
    <property type="entry name" value="FtsX"/>
    <property type="match status" value="1"/>
</dbReference>
<feature type="transmembrane region" description="Helical" evidence="7">
    <location>
        <begin position="84"/>
        <end position="112"/>
    </location>
</feature>
<comment type="subcellular location">
    <subcellularLocation>
        <location evidence="1">Cell membrane</location>
        <topology evidence="1">Multi-pass membrane protein</topology>
    </subcellularLocation>
</comment>
<evidence type="ECO:0000259" key="8">
    <source>
        <dbReference type="Pfam" id="PF02687"/>
    </source>
</evidence>
<name>A0ABT4MHW1_9NOCA</name>
<proteinExistence type="inferred from homology"/>
<gene>
    <name evidence="9" type="ORF">O4220_14035</name>
</gene>
<comment type="similarity">
    <text evidence="2">Belongs to the ABC-4 integral membrane protein family. LolC/E subfamily.</text>
</comment>
<feature type="transmembrane region" description="Helical" evidence="7">
    <location>
        <begin position="535"/>
        <end position="560"/>
    </location>
</feature>
<dbReference type="InterPro" id="IPR051447">
    <property type="entry name" value="Lipoprotein-release_system"/>
</dbReference>
<keyword evidence="4 7" id="KW-0812">Transmembrane</keyword>
<accession>A0ABT4MHW1</accession>
<feature type="transmembrane region" description="Helical" evidence="7">
    <location>
        <begin position="314"/>
        <end position="336"/>
    </location>
</feature>
<feature type="transmembrane region" description="Helical" evidence="7">
    <location>
        <begin position="181"/>
        <end position="199"/>
    </location>
</feature>
<sequence>MSAMMSFATANLRYHRGLFLGAFATMVVGAAMIGACAQLLVTAAVAPDEGFDVTISGSGVLDGDGAPTTAIEHYTPLGSGTEDLMSVAGTVGVIACLVTAVTVSTAVGYVIAARRRELGILRLLGTTTPILRRLLVREVVALAGIAGLVGAALSLPVAPMILGTLIDTGFVSEKFDVSGRALALAPTVAATIATALVGARVGSKRVLSVSPLAATGSITVDHAIRARRWALSSAALALALLIGALGAGTSGDGAVGLGLILPMLLCGAIAAVAPILIPAVVGLICRTVDLVLGGRNGVVHLATRTARSAREATTVLAVPTLLLVGIAGSVFVTIGAGNTAVSQATRDEVRADYVVTNAPQDTDWAAVPGGLVDVSLSTELTATDRDTAIGLDAAGIDPVAFLAARSVDVVDGQLEDIANGPIPGVALSAQAASDDGYAVGQDLRFTTGDGIAHMLPIVAIVEGSPALVSSILLPRDWLAQNAPDAVSGDAFVSAIPDFDTETLATSLRSAVPDGQVLTVSDWLSTSESDYAADSFAGVIVVILPAGLFCFLAIVNGTLMWSTTRAGVRDGLRKLGVSSRQVLSVELLSSLLLMSGGLLLGVTVACITGVIVGTSLLGSPFAALTSLPVLTLAIVVVVPLVAVTAPLVSAHQPRGRRGAATTSVAP</sequence>
<evidence type="ECO:0000256" key="2">
    <source>
        <dbReference type="ARBA" id="ARBA00005236"/>
    </source>
</evidence>
<dbReference type="PANTHER" id="PTHR30489">
    <property type="entry name" value="LIPOPROTEIN-RELEASING SYSTEM TRANSMEMBRANE PROTEIN LOLE"/>
    <property type="match status" value="1"/>
</dbReference>
<feature type="transmembrane region" description="Helical" evidence="7">
    <location>
        <begin position="139"/>
        <end position="161"/>
    </location>
</feature>
<dbReference type="PANTHER" id="PTHR30489:SF0">
    <property type="entry name" value="LIPOPROTEIN-RELEASING SYSTEM TRANSMEMBRANE PROTEIN LOLE"/>
    <property type="match status" value="1"/>
</dbReference>
<keyword evidence="5 7" id="KW-1133">Transmembrane helix</keyword>
<protein>
    <submittedName>
        <fullName evidence="9">ABC transporter permease</fullName>
    </submittedName>
</protein>
<dbReference type="InterPro" id="IPR003838">
    <property type="entry name" value="ABC3_permease_C"/>
</dbReference>
<evidence type="ECO:0000256" key="4">
    <source>
        <dbReference type="ARBA" id="ARBA00022692"/>
    </source>
</evidence>
<evidence type="ECO:0000256" key="3">
    <source>
        <dbReference type="ARBA" id="ARBA00022475"/>
    </source>
</evidence>
<reference evidence="9" key="1">
    <citation type="submission" date="2022-12" db="EMBL/GenBank/DDBJ databases">
        <authorList>
            <person name="Krivoruchko A.V."/>
            <person name="Elkin A."/>
        </authorList>
    </citation>
    <scope>NUCLEOTIDE SEQUENCE</scope>
    <source>
        <strain evidence="9">IEGM 1391</strain>
    </source>
</reference>
<evidence type="ECO:0000256" key="7">
    <source>
        <dbReference type="SAM" id="Phobius"/>
    </source>
</evidence>
<feature type="transmembrane region" description="Helical" evidence="7">
    <location>
        <begin position="623"/>
        <end position="647"/>
    </location>
</feature>
<keyword evidence="3" id="KW-1003">Cell membrane</keyword>
<evidence type="ECO:0000256" key="1">
    <source>
        <dbReference type="ARBA" id="ARBA00004651"/>
    </source>
</evidence>
<evidence type="ECO:0000313" key="10">
    <source>
        <dbReference type="Proteomes" id="UP001081071"/>
    </source>
</evidence>